<comment type="catalytic activity">
    <reaction evidence="8">
        <text>IMP + H2O = 5-formamido-1-(5-phospho-D-ribosyl)imidazole-4-carboxamide</text>
        <dbReference type="Rhea" id="RHEA:18445"/>
        <dbReference type="ChEBI" id="CHEBI:15377"/>
        <dbReference type="ChEBI" id="CHEBI:58053"/>
        <dbReference type="ChEBI" id="CHEBI:58467"/>
        <dbReference type="EC" id="3.5.4.10"/>
    </reaction>
</comment>
<dbReference type="InterPro" id="IPR002695">
    <property type="entry name" value="PurH-like"/>
</dbReference>
<keyword evidence="5 8" id="KW-0658">Purine biosynthesis</keyword>
<dbReference type="GO" id="GO:0004643">
    <property type="term" value="F:phosphoribosylaminoimidazolecarboxamide formyltransferase activity"/>
    <property type="evidence" value="ECO:0007669"/>
    <property type="project" value="UniProtKB-UniRule"/>
</dbReference>
<dbReference type="EMBL" id="VXKE01000006">
    <property type="protein sequence ID" value="KAA8710832.1"/>
    <property type="molecule type" value="Genomic_DNA"/>
</dbReference>
<evidence type="ECO:0000256" key="1">
    <source>
        <dbReference type="ARBA" id="ARBA00004844"/>
    </source>
</evidence>
<dbReference type="Gene3D" id="3.40.140.20">
    <property type="match status" value="2"/>
</dbReference>
<dbReference type="InterPro" id="IPR036914">
    <property type="entry name" value="MGS-like_dom_sf"/>
</dbReference>
<proteinExistence type="inferred from homology"/>
<dbReference type="NCBIfam" id="NF002049">
    <property type="entry name" value="PRK00881.1"/>
    <property type="match status" value="1"/>
</dbReference>
<evidence type="ECO:0000313" key="10">
    <source>
        <dbReference type="EMBL" id="KAA8710832.1"/>
    </source>
</evidence>
<dbReference type="GO" id="GO:0005829">
    <property type="term" value="C:cytosol"/>
    <property type="evidence" value="ECO:0007669"/>
    <property type="project" value="TreeGrafter"/>
</dbReference>
<keyword evidence="6 8" id="KW-0378">Hydrolase</keyword>
<reference evidence="10 11" key="1">
    <citation type="submission" date="2019-09" db="EMBL/GenBank/DDBJ databases">
        <title>Draft genome sequence of various Type strains from the CCUG.</title>
        <authorList>
            <person name="Pineiro-Iglesias B."/>
            <person name="Tunovic T."/>
            <person name="Unosson C."/>
            <person name="Inganas E."/>
            <person name="Ohlen M."/>
            <person name="Cardew S."/>
            <person name="Jensie-Markopoulos S."/>
            <person name="Salva-Serra F."/>
            <person name="Jaen-Luchoro D."/>
            <person name="Karlsson R."/>
            <person name="Svensson-Stadler L."/>
            <person name="Chun J."/>
            <person name="Moore E."/>
        </authorList>
    </citation>
    <scope>NUCLEOTIDE SEQUENCE [LARGE SCALE GENOMIC DNA]</scope>
    <source>
        <strain evidence="10 11">CCUG 32756T</strain>
    </source>
</reference>
<dbReference type="SUPFAM" id="SSF53927">
    <property type="entry name" value="Cytidine deaminase-like"/>
    <property type="match status" value="1"/>
</dbReference>
<dbReference type="SMART" id="SM00851">
    <property type="entry name" value="MGS"/>
    <property type="match status" value="1"/>
</dbReference>
<evidence type="ECO:0000256" key="7">
    <source>
        <dbReference type="ARBA" id="ARBA00023268"/>
    </source>
</evidence>
<comment type="pathway">
    <text evidence="1 8">Purine metabolism; IMP biosynthesis via de novo pathway; IMP from 5-formamido-1-(5-phospho-D-ribosyl)imidazole-4-carboxamide: step 1/1.</text>
</comment>
<dbReference type="FunFam" id="3.40.50.1380:FF:000001">
    <property type="entry name" value="Bifunctional purine biosynthesis protein PurH"/>
    <property type="match status" value="1"/>
</dbReference>
<dbReference type="Proteomes" id="UP000323707">
    <property type="component" value="Unassembled WGS sequence"/>
</dbReference>
<dbReference type="EC" id="3.5.4.10" evidence="8"/>
<dbReference type="EC" id="2.1.2.3" evidence="8"/>
<dbReference type="HAMAP" id="MF_00139">
    <property type="entry name" value="PurH"/>
    <property type="match status" value="1"/>
</dbReference>
<evidence type="ECO:0000256" key="6">
    <source>
        <dbReference type="ARBA" id="ARBA00022801"/>
    </source>
</evidence>
<comment type="domain">
    <text evidence="8">The IMP cyclohydrolase activity resides in the N-terminal region.</text>
</comment>
<evidence type="ECO:0000256" key="3">
    <source>
        <dbReference type="ARBA" id="ARBA00007667"/>
    </source>
</evidence>
<dbReference type="PANTHER" id="PTHR11692:SF0">
    <property type="entry name" value="BIFUNCTIONAL PURINE BIOSYNTHESIS PROTEIN ATIC"/>
    <property type="match status" value="1"/>
</dbReference>
<protein>
    <recommendedName>
        <fullName evidence="8">Bifunctional purine biosynthesis protein PurH</fullName>
    </recommendedName>
    <domain>
        <recommendedName>
            <fullName evidence="8">Phosphoribosylaminoimidazolecarboxamide formyltransferase</fullName>
            <ecNumber evidence="8">2.1.2.3</ecNumber>
        </recommendedName>
        <alternativeName>
            <fullName evidence="8">AICAR transformylase</fullName>
        </alternativeName>
    </domain>
    <domain>
        <recommendedName>
            <fullName evidence="8">IMP cyclohydrolase</fullName>
            <ecNumber evidence="8">3.5.4.10</ecNumber>
        </recommendedName>
        <alternativeName>
            <fullName evidence="8">ATIC</fullName>
        </alternativeName>
        <alternativeName>
            <fullName evidence="8">IMP synthase</fullName>
        </alternativeName>
        <alternativeName>
            <fullName evidence="8">Inosinicase</fullName>
        </alternativeName>
    </domain>
</protein>
<dbReference type="Gene3D" id="3.40.50.1380">
    <property type="entry name" value="Methylglyoxal synthase-like domain"/>
    <property type="match status" value="1"/>
</dbReference>
<sequence length="534" mass="57869">MKALLSVSDKTGIVEFARELVGLGFEILSTGGTLKTLLDSNIQATEVSSYTQSPELFDGRVKTLHPKIHGGILHRRDNAKDIEQAKAHSIEPIDLVCVNLYPFYETTQRTNDFDEIIENIDIGGPSMVRAAAKAYKSVLVITNPSDYPAIINALKNGGNTLELRRQMMIKAFSHTAHYDATIANYMNTRFCEGFGESVFISGKRVLQTRYGENPHQKGALYEFDSFYSTNLHILKGEPSFNNFTDIASAVRLAASFGDKKAVSIIKHGNPCGFAMKDSLLESYQAALACDSISAYGGVVAVNGVVDKALAQEMSKTFIEVLVASDITQDALEIFAPKKRMKIFTLPYQSPRANHSQNLDSSSCANALAGSMPALALPLDPMDFKHIGGGFVYQQSDYITSDEVANAKCQGKVRADSSTLQDLHIAYIIAALTKSNCIAYVKDGALLAIGMGMTSRVDAQRAALAKARDMGLDTTGCAMASEAFFPFRDSVDLAAQAGVSAIIQPGGSLRDEEVIAAANEHNIALYFTGVRHFLH</sequence>
<dbReference type="PANTHER" id="PTHR11692">
    <property type="entry name" value="BIFUNCTIONAL PURINE BIOSYNTHESIS PROTEIN PURH"/>
    <property type="match status" value="1"/>
</dbReference>
<feature type="domain" description="MGS-like" evidence="9">
    <location>
        <begin position="1"/>
        <end position="142"/>
    </location>
</feature>
<dbReference type="AlphaFoldDB" id="A0A5M9QSV5"/>
<dbReference type="RefSeq" id="WP_150336940.1">
    <property type="nucleotide sequence ID" value="NZ_JAERIX010000026.1"/>
</dbReference>
<dbReference type="SUPFAM" id="SSF52335">
    <property type="entry name" value="Methylglyoxal synthase-like"/>
    <property type="match status" value="1"/>
</dbReference>
<dbReference type="GO" id="GO:0003937">
    <property type="term" value="F:IMP cyclohydrolase activity"/>
    <property type="evidence" value="ECO:0007669"/>
    <property type="project" value="UniProtKB-UniRule"/>
</dbReference>
<dbReference type="InterPro" id="IPR011607">
    <property type="entry name" value="MGS-like_dom"/>
</dbReference>
<dbReference type="GO" id="GO:0006189">
    <property type="term" value="P:'de novo' IMP biosynthetic process"/>
    <property type="evidence" value="ECO:0007669"/>
    <property type="project" value="UniProtKB-UniRule"/>
</dbReference>
<comment type="similarity">
    <text evidence="3 8">Belongs to the PurH family.</text>
</comment>
<organism evidence="10 11">
    <name type="scientific">Helicobacter canis</name>
    <dbReference type="NCBI Taxonomy" id="29419"/>
    <lineage>
        <taxon>Bacteria</taxon>
        <taxon>Pseudomonadati</taxon>
        <taxon>Campylobacterota</taxon>
        <taxon>Epsilonproteobacteria</taxon>
        <taxon>Campylobacterales</taxon>
        <taxon>Helicobacteraceae</taxon>
        <taxon>Helicobacter</taxon>
    </lineage>
</organism>
<name>A0A5M9QSV5_9HELI</name>
<comment type="pathway">
    <text evidence="2 8">Purine metabolism; IMP biosynthesis via de novo pathway; 5-formamido-1-(5-phospho-D-ribosyl)imidazole-4-carboxamide from 5-amino-1-(5-phospho-D-ribosyl)imidazole-4-carboxamide (10-formyl THF route): step 1/1.</text>
</comment>
<evidence type="ECO:0000256" key="8">
    <source>
        <dbReference type="HAMAP-Rule" id="MF_00139"/>
    </source>
</evidence>
<dbReference type="UniPathway" id="UPA00074">
    <property type="reaction ID" value="UER00133"/>
</dbReference>
<dbReference type="InterPro" id="IPR016193">
    <property type="entry name" value="Cytidine_deaminase-like"/>
</dbReference>
<dbReference type="PIRSF" id="PIRSF000414">
    <property type="entry name" value="AICARFT_IMPCHas"/>
    <property type="match status" value="1"/>
</dbReference>
<evidence type="ECO:0000256" key="5">
    <source>
        <dbReference type="ARBA" id="ARBA00022755"/>
    </source>
</evidence>
<dbReference type="InterPro" id="IPR024051">
    <property type="entry name" value="AICAR_Tfase_dup_dom_sf"/>
</dbReference>
<comment type="caution">
    <text evidence="10">The sequence shown here is derived from an EMBL/GenBank/DDBJ whole genome shotgun (WGS) entry which is preliminary data.</text>
</comment>
<dbReference type="Pfam" id="PF01808">
    <property type="entry name" value="AICARFT_IMPCHas"/>
    <property type="match status" value="1"/>
</dbReference>
<evidence type="ECO:0000256" key="2">
    <source>
        <dbReference type="ARBA" id="ARBA00004954"/>
    </source>
</evidence>
<comment type="catalytic activity">
    <reaction evidence="8">
        <text>(6R)-10-formyltetrahydrofolate + 5-amino-1-(5-phospho-beta-D-ribosyl)imidazole-4-carboxamide = 5-formamido-1-(5-phospho-D-ribosyl)imidazole-4-carboxamide + (6S)-5,6,7,8-tetrahydrofolate</text>
        <dbReference type="Rhea" id="RHEA:22192"/>
        <dbReference type="ChEBI" id="CHEBI:57453"/>
        <dbReference type="ChEBI" id="CHEBI:58467"/>
        <dbReference type="ChEBI" id="CHEBI:58475"/>
        <dbReference type="ChEBI" id="CHEBI:195366"/>
        <dbReference type="EC" id="2.1.2.3"/>
    </reaction>
</comment>
<evidence type="ECO:0000313" key="11">
    <source>
        <dbReference type="Proteomes" id="UP000323707"/>
    </source>
</evidence>
<evidence type="ECO:0000256" key="4">
    <source>
        <dbReference type="ARBA" id="ARBA00022679"/>
    </source>
</evidence>
<accession>A0A5M9QSV5</accession>
<dbReference type="SMART" id="SM00798">
    <property type="entry name" value="AICARFT_IMPCHas"/>
    <property type="match status" value="1"/>
</dbReference>
<evidence type="ECO:0000259" key="9">
    <source>
        <dbReference type="PROSITE" id="PS51855"/>
    </source>
</evidence>
<dbReference type="PROSITE" id="PS51855">
    <property type="entry name" value="MGS"/>
    <property type="match status" value="1"/>
</dbReference>
<dbReference type="Pfam" id="PF02142">
    <property type="entry name" value="MGS"/>
    <property type="match status" value="1"/>
</dbReference>
<keyword evidence="7 8" id="KW-0511">Multifunctional enzyme</keyword>
<dbReference type="CDD" id="cd01421">
    <property type="entry name" value="IMPCH"/>
    <property type="match status" value="1"/>
</dbReference>
<gene>
    <name evidence="8 10" type="primary">purH</name>
    <name evidence="10" type="ORF">F4V45_02515</name>
</gene>
<keyword evidence="4 8" id="KW-0808">Transferase</keyword>